<feature type="compositionally biased region" description="Basic residues" evidence="4">
    <location>
        <begin position="1"/>
        <end position="10"/>
    </location>
</feature>
<protein>
    <submittedName>
        <fullName evidence="5">Uncharacterized protein</fullName>
    </submittedName>
</protein>
<evidence type="ECO:0000313" key="5">
    <source>
        <dbReference type="EMBL" id="OJA21531.1"/>
    </source>
</evidence>
<keyword evidence="2" id="KW-0819">tRNA processing</keyword>
<evidence type="ECO:0000256" key="1">
    <source>
        <dbReference type="ARBA" id="ARBA00004604"/>
    </source>
</evidence>
<evidence type="ECO:0000256" key="4">
    <source>
        <dbReference type="SAM" id="MobiDB-lite"/>
    </source>
</evidence>
<feature type="region of interest" description="Disordered" evidence="4">
    <location>
        <begin position="214"/>
        <end position="258"/>
    </location>
</feature>
<dbReference type="OrthoDB" id="416729at2759"/>
<dbReference type="InterPro" id="IPR036882">
    <property type="entry name" value="Alba-like_dom_sf"/>
</dbReference>
<dbReference type="SUPFAM" id="SSF82704">
    <property type="entry name" value="AlbA-like"/>
    <property type="match status" value="1"/>
</dbReference>
<sequence length="258" mass="27900">MSNATGKRKNNVPAADVERRRVKLNTGTAAKPIPKVQKAKEDKETSGQVSGPLTAEIPASTSQPAAPDDHSRPRIRKLAPPRPFPTVAPSAPATAPRSLHKEGKNNICITRRTKLAAYLRRCKALIIEDGFKEIRLSAMGAAIPHLVLLVGSLPQIVPGDLVVEVQTGSVDVVDQMLDESGDEDSGTNDKEFKMRVKSTMNVVIRVGDQGESKTISNSTKVSAKRSGKASSNRADVQPLEKLEQIILQEPEQEDMDQS</sequence>
<organism evidence="5 6">
    <name type="scientific">Rhizopogon vesiculosus</name>
    <dbReference type="NCBI Taxonomy" id="180088"/>
    <lineage>
        <taxon>Eukaryota</taxon>
        <taxon>Fungi</taxon>
        <taxon>Dikarya</taxon>
        <taxon>Basidiomycota</taxon>
        <taxon>Agaricomycotina</taxon>
        <taxon>Agaricomycetes</taxon>
        <taxon>Agaricomycetidae</taxon>
        <taxon>Boletales</taxon>
        <taxon>Suillineae</taxon>
        <taxon>Rhizopogonaceae</taxon>
        <taxon>Rhizopogon</taxon>
    </lineage>
</organism>
<name>A0A1J8QNT0_9AGAM</name>
<dbReference type="PANTHER" id="PTHR15314">
    <property type="entry name" value="RIBONUCLEASE P PROTEIN SUBUNIT P20"/>
    <property type="match status" value="1"/>
</dbReference>
<dbReference type="STRING" id="180088.A0A1J8QNT0"/>
<comment type="subcellular location">
    <subcellularLocation>
        <location evidence="1">Nucleus</location>
        <location evidence="1">Nucleolus</location>
    </subcellularLocation>
</comment>
<evidence type="ECO:0000256" key="3">
    <source>
        <dbReference type="ARBA" id="ARBA00023242"/>
    </source>
</evidence>
<dbReference type="PANTHER" id="PTHR15314:SF1">
    <property type="entry name" value="RIBONUCLEASE P PROTEIN SUBUNIT P20"/>
    <property type="match status" value="1"/>
</dbReference>
<keyword evidence="6" id="KW-1185">Reference proteome</keyword>
<evidence type="ECO:0000313" key="6">
    <source>
        <dbReference type="Proteomes" id="UP000183567"/>
    </source>
</evidence>
<dbReference type="GO" id="GO:0001682">
    <property type="term" value="P:tRNA 5'-leader removal"/>
    <property type="evidence" value="ECO:0007669"/>
    <property type="project" value="InterPro"/>
</dbReference>
<dbReference type="GO" id="GO:0000172">
    <property type="term" value="C:ribonuclease MRP complex"/>
    <property type="evidence" value="ECO:0007669"/>
    <property type="project" value="InterPro"/>
</dbReference>
<accession>A0A1J8QNT0</accession>
<comment type="caution">
    <text evidence="5">The sequence shown here is derived from an EMBL/GenBank/DDBJ whole genome shotgun (WGS) entry which is preliminary data.</text>
</comment>
<feature type="region of interest" description="Disordered" evidence="4">
    <location>
        <begin position="1"/>
        <end position="99"/>
    </location>
</feature>
<evidence type="ECO:0000256" key="2">
    <source>
        <dbReference type="ARBA" id="ARBA00022694"/>
    </source>
</evidence>
<reference evidence="5 6" key="1">
    <citation type="submission" date="2016-03" db="EMBL/GenBank/DDBJ databases">
        <title>Comparative genomics of the ectomycorrhizal sister species Rhizopogon vinicolor and Rhizopogon vesiculosus (Basidiomycota: Boletales) reveals a divergence of the mating type B locus.</title>
        <authorList>
            <person name="Mujic A.B."/>
            <person name="Kuo A."/>
            <person name="Tritt A."/>
            <person name="Lipzen A."/>
            <person name="Chen C."/>
            <person name="Johnson J."/>
            <person name="Sharma A."/>
            <person name="Barry K."/>
            <person name="Grigoriev I.V."/>
            <person name="Spatafora J.W."/>
        </authorList>
    </citation>
    <scope>NUCLEOTIDE SEQUENCE [LARGE SCALE GENOMIC DNA]</scope>
    <source>
        <strain evidence="5 6">AM-OR11-056</strain>
    </source>
</reference>
<proteinExistence type="predicted"/>
<gene>
    <name evidence="5" type="ORF">AZE42_01799</name>
</gene>
<dbReference type="Pfam" id="PF12328">
    <property type="entry name" value="Rpp20"/>
    <property type="match status" value="1"/>
</dbReference>
<dbReference type="Proteomes" id="UP000183567">
    <property type="component" value="Unassembled WGS sequence"/>
</dbReference>
<feature type="compositionally biased region" description="Low complexity" evidence="4">
    <location>
        <begin position="87"/>
        <end position="96"/>
    </location>
</feature>
<dbReference type="GO" id="GO:0003676">
    <property type="term" value="F:nucleic acid binding"/>
    <property type="evidence" value="ECO:0007669"/>
    <property type="project" value="InterPro"/>
</dbReference>
<dbReference type="Gene3D" id="3.30.110.20">
    <property type="entry name" value="Alba-like domain"/>
    <property type="match status" value="1"/>
</dbReference>
<dbReference type="InterPro" id="IPR014612">
    <property type="entry name" value="Pop7/Rpp20"/>
</dbReference>
<dbReference type="EMBL" id="LVVM01000096">
    <property type="protein sequence ID" value="OJA21531.1"/>
    <property type="molecule type" value="Genomic_DNA"/>
</dbReference>
<dbReference type="GO" id="GO:0005655">
    <property type="term" value="C:nucleolar ribonuclease P complex"/>
    <property type="evidence" value="ECO:0007669"/>
    <property type="project" value="InterPro"/>
</dbReference>
<dbReference type="AlphaFoldDB" id="A0A1J8QNT0"/>
<keyword evidence="3" id="KW-0539">Nucleus</keyword>